<feature type="domain" description="PAS" evidence="2">
    <location>
        <begin position="108"/>
        <end position="178"/>
    </location>
</feature>
<dbReference type="InterPro" id="IPR035965">
    <property type="entry name" value="PAS-like_dom_sf"/>
</dbReference>
<organism evidence="3">
    <name type="scientific">Desulfofervidus auxilii</name>
    <dbReference type="NCBI Taxonomy" id="1621989"/>
    <lineage>
        <taxon>Bacteria</taxon>
        <taxon>Pseudomonadati</taxon>
        <taxon>Thermodesulfobacteriota</taxon>
        <taxon>Candidatus Desulfofervidia</taxon>
        <taxon>Candidatus Desulfofervidales</taxon>
        <taxon>Candidatus Desulfofervidaceae</taxon>
        <taxon>Candidatus Desulfofervidus</taxon>
    </lineage>
</organism>
<dbReference type="Gene3D" id="3.30.450.20">
    <property type="entry name" value="PAS domain"/>
    <property type="match status" value="1"/>
</dbReference>
<dbReference type="AlphaFoldDB" id="A0A7C0YBJ2"/>
<dbReference type="PANTHER" id="PTHR44757">
    <property type="entry name" value="DIGUANYLATE CYCLASE DGCP"/>
    <property type="match status" value="1"/>
</dbReference>
<evidence type="ECO:0000259" key="2">
    <source>
        <dbReference type="PROSITE" id="PS50112"/>
    </source>
</evidence>
<gene>
    <name evidence="3" type="ORF">ENG63_10720</name>
</gene>
<proteinExistence type="predicted"/>
<feature type="non-terminal residue" evidence="3">
    <location>
        <position position="224"/>
    </location>
</feature>
<evidence type="ECO:0000256" key="1">
    <source>
        <dbReference type="SAM" id="Phobius"/>
    </source>
</evidence>
<dbReference type="EMBL" id="DRBS01000395">
    <property type="protein sequence ID" value="HDD45312.1"/>
    <property type="molecule type" value="Genomic_DNA"/>
</dbReference>
<dbReference type="InterPro" id="IPR013767">
    <property type="entry name" value="PAS_fold"/>
</dbReference>
<dbReference type="PANTHER" id="PTHR44757:SF2">
    <property type="entry name" value="BIOFILM ARCHITECTURE MAINTENANCE PROTEIN MBAA"/>
    <property type="match status" value="1"/>
</dbReference>
<dbReference type="InterPro" id="IPR000014">
    <property type="entry name" value="PAS"/>
</dbReference>
<comment type="caution">
    <text evidence="3">The sequence shown here is derived from an EMBL/GenBank/DDBJ whole genome shotgun (WGS) entry which is preliminary data.</text>
</comment>
<dbReference type="Pfam" id="PF00989">
    <property type="entry name" value="PAS"/>
    <property type="match status" value="1"/>
</dbReference>
<feature type="transmembrane region" description="Helical" evidence="1">
    <location>
        <begin position="74"/>
        <end position="94"/>
    </location>
</feature>
<dbReference type="SMART" id="SM00091">
    <property type="entry name" value="PAS"/>
    <property type="match status" value="1"/>
</dbReference>
<dbReference type="SUPFAM" id="SSF55785">
    <property type="entry name" value="PYP-like sensor domain (PAS domain)"/>
    <property type="match status" value="1"/>
</dbReference>
<feature type="transmembrane region" description="Helical" evidence="1">
    <location>
        <begin position="51"/>
        <end position="68"/>
    </location>
</feature>
<keyword evidence="1" id="KW-0812">Transmembrane</keyword>
<feature type="transmembrane region" description="Helical" evidence="1">
    <location>
        <begin position="5"/>
        <end position="23"/>
    </location>
</feature>
<dbReference type="PROSITE" id="PS50112">
    <property type="entry name" value="PAS"/>
    <property type="match status" value="1"/>
</dbReference>
<feature type="transmembrane region" description="Helical" evidence="1">
    <location>
        <begin position="29"/>
        <end position="46"/>
    </location>
</feature>
<dbReference type="Proteomes" id="UP000886289">
    <property type="component" value="Unassembled WGS sequence"/>
</dbReference>
<name>A0A7C0YBJ2_DESA2</name>
<dbReference type="CDD" id="cd00130">
    <property type="entry name" value="PAS"/>
    <property type="match status" value="1"/>
</dbReference>
<dbReference type="GO" id="GO:0006355">
    <property type="term" value="P:regulation of DNA-templated transcription"/>
    <property type="evidence" value="ECO:0007669"/>
    <property type="project" value="InterPro"/>
</dbReference>
<protein>
    <submittedName>
        <fullName evidence="3">PAS domain S-box protein</fullName>
    </submittedName>
</protein>
<accession>A0A7C0YBJ2</accession>
<evidence type="ECO:0000313" key="3">
    <source>
        <dbReference type="EMBL" id="HDD45312.1"/>
    </source>
</evidence>
<reference evidence="3" key="1">
    <citation type="journal article" date="2020" name="mSystems">
        <title>Genome- and Community-Level Interaction Insights into Carbon Utilization and Element Cycling Functions of Hydrothermarchaeota in Hydrothermal Sediment.</title>
        <authorList>
            <person name="Zhou Z."/>
            <person name="Liu Y."/>
            <person name="Xu W."/>
            <person name="Pan J."/>
            <person name="Luo Z.H."/>
            <person name="Li M."/>
        </authorList>
    </citation>
    <scope>NUCLEOTIDE SEQUENCE [LARGE SCALE GENOMIC DNA]</scope>
    <source>
        <strain evidence="3">HyVt-233</strain>
    </source>
</reference>
<keyword evidence="1" id="KW-0472">Membrane</keyword>
<sequence length="224" mass="25688">MYKKIILTILLLLCGGITYYSYFLLHTDFIFSHIFYIPIVLAAFWWGRKGIWIGACLGILLMIFHFFSNLNTPFLSDAIRFVMFVTIGLIVGLLRENALHSEKKLKETQDYLNNLIHCANAPIVVWDRDGKITLFNTAFERLTGYQTDEVIGKPFTILFDQNAKDKSLKKIEHALKNQYEEGIEIPILCKNGKERILLWNFAKVYASDGETLIATIGQGQDITL</sequence>
<dbReference type="NCBIfam" id="TIGR00229">
    <property type="entry name" value="sensory_box"/>
    <property type="match status" value="1"/>
</dbReference>
<keyword evidence="1" id="KW-1133">Transmembrane helix</keyword>
<dbReference type="InterPro" id="IPR052155">
    <property type="entry name" value="Biofilm_reg_signaling"/>
</dbReference>